<accession>A0A6U0BXT3</accession>
<dbReference type="AlphaFoldDB" id="A0A6U0BXT3"/>
<proteinExistence type="predicted"/>
<sequence length="182" mass="20214">MRVLHDVNLDLDSQDIELVAMALERSKRTRARAIVWRELEAHRRGRVQREIVDSDGNGEMPTTSYSDADDSCYAGANVNMKCVAGEGLVLPTKSILSPTRRGNGDSASPWKAVTFDRDPPSGFPERRPSFRRNRTMNCYVKSRGDDQSQWLALALVFATLLFVALTSQALEALHAMFVLASG</sequence>
<dbReference type="EMBL" id="HBEW01008711">
    <property type="protein sequence ID" value="CAD8589159.1"/>
    <property type="molecule type" value="Transcribed_RNA"/>
</dbReference>
<keyword evidence="2" id="KW-0812">Transmembrane</keyword>
<gene>
    <name evidence="3" type="ORF">OMED0929_LOCUS7335</name>
</gene>
<evidence type="ECO:0000256" key="1">
    <source>
        <dbReference type="SAM" id="MobiDB-lite"/>
    </source>
</evidence>
<keyword evidence="2" id="KW-1133">Transmembrane helix</keyword>
<protein>
    <submittedName>
        <fullName evidence="3">Uncharacterized protein</fullName>
    </submittedName>
</protein>
<feature type="compositionally biased region" description="Basic and acidic residues" evidence="1">
    <location>
        <begin position="114"/>
        <end position="127"/>
    </location>
</feature>
<keyword evidence="2" id="KW-0472">Membrane</keyword>
<evidence type="ECO:0000256" key="2">
    <source>
        <dbReference type="SAM" id="Phobius"/>
    </source>
</evidence>
<reference evidence="3" key="1">
    <citation type="submission" date="2021-01" db="EMBL/GenBank/DDBJ databases">
        <authorList>
            <person name="Corre E."/>
            <person name="Pelletier E."/>
            <person name="Niang G."/>
            <person name="Scheremetjew M."/>
            <person name="Finn R."/>
            <person name="Kale V."/>
            <person name="Holt S."/>
            <person name="Cochrane G."/>
            <person name="Meng A."/>
            <person name="Brown T."/>
            <person name="Cohen L."/>
        </authorList>
    </citation>
    <scope>NUCLEOTIDE SEQUENCE</scope>
    <source>
        <strain evidence="3">Clade-D-RCC2572</strain>
    </source>
</reference>
<name>A0A6U0BXT3_9CHLO</name>
<feature type="region of interest" description="Disordered" evidence="1">
    <location>
        <begin position="96"/>
        <end position="127"/>
    </location>
</feature>
<evidence type="ECO:0000313" key="3">
    <source>
        <dbReference type="EMBL" id="CAD8589159.1"/>
    </source>
</evidence>
<feature type="transmembrane region" description="Helical" evidence="2">
    <location>
        <begin position="150"/>
        <end position="170"/>
    </location>
</feature>
<organism evidence="3">
    <name type="scientific">Ostreococcus mediterraneus</name>
    <dbReference type="NCBI Taxonomy" id="1486918"/>
    <lineage>
        <taxon>Eukaryota</taxon>
        <taxon>Viridiplantae</taxon>
        <taxon>Chlorophyta</taxon>
        <taxon>Mamiellophyceae</taxon>
        <taxon>Mamiellales</taxon>
        <taxon>Bathycoccaceae</taxon>
        <taxon>Ostreococcus</taxon>
    </lineage>
</organism>